<dbReference type="Pfam" id="PF13561">
    <property type="entry name" value="adh_short_C2"/>
    <property type="match status" value="1"/>
</dbReference>
<organism evidence="3 4">
    <name type="scientific">Nocardioides dubius</name>
    <dbReference type="NCBI Taxonomy" id="317019"/>
    <lineage>
        <taxon>Bacteria</taxon>
        <taxon>Bacillati</taxon>
        <taxon>Actinomycetota</taxon>
        <taxon>Actinomycetes</taxon>
        <taxon>Propionibacteriales</taxon>
        <taxon>Nocardioidaceae</taxon>
        <taxon>Nocardioides</taxon>
    </lineage>
</organism>
<dbReference type="PRINTS" id="PR00081">
    <property type="entry name" value="GDHRDH"/>
</dbReference>
<evidence type="ECO:0000313" key="4">
    <source>
        <dbReference type="Proteomes" id="UP001501581"/>
    </source>
</evidence>
<protein>
    <submittedName>
        <fullName evidence="3">SDR family oxidoreductase</fullName>
    </submittedName>
</protein>
<name>A0ABN1TWL5_9ACTN</name>
<comment type="similarity">
    <text evidence="1">Belongs to the short-chain dehydrogenases/reductases (SDR) family.</text>
</comment>
<evidence type="ECO:0000256" key="1">
    <source>
        <dbReference type="ARBA" id="ARBA00006484"/>
    </source>
</evidence>
<dbReference type="PANTHER" id="PTHR24321:SF8">
    <property type="entry name" value="ESTRADIOL 17-BETA-DEHYDROGENASE 8-RELATED"/>
    <property type="match status" value="1"/>
</dbReference>
<evidence type="ECO:0000256" key="2">
    <source>
        <dbReference type="ARBA" id="ARBA00023002"/>
    </source>
</evidence>
<dbReference type="InterPro" id="IPR036291">
    <property type="entry name" value="NAD(P)-bd_dom_sf"/>
</dbReference>
<dbReference type="EMBL" id="BAAALG010000009">
    <property type="protein sequence ID" value="GAA1103903.1"/>
    <property type="molecule type" value="Genomic_DNA"/>
</dbReference>
<keyword evidence="4" id="KW-1185">Reference proteome</keyword>
<dbReference type="PROSITE" id="PS00061">
    <property type="entry name" value="ADH_SHORT"/>
    <property type="match status" value="1"/>
</dbReference>
<dbReference type="Gene3D" id="3.40.50.720">
    <property type="entry name" value="NAD(P)-binding Rossmann-like Domain"/>
    <property type="match status" value="1"/>
</dbReference>
<dbReference type="InterPro" id="IPR002347">
    <property type="entry name" value="SDR_fam"/>
</dbReference>
<evidence type="ECO:0000313" key="3">
    <source>
        <dbReference type="EMBL" id="GAA1103903.1"/>
    </source>
</evidence>
<dbReference type="SUPFAM" id="SSF51735">
    <property type="entry name" value="NAD(P)-binding Rossmann-fold domains"/>
    <property type="match status" value="1"/>
</dbReference>
<comment type="caution">
    <text evidence="3">The sequence shown here is derived from an EMBL/GenBank/DDBJ whole genome shotgun (WGS) entry which is preliminary data.</text>
</comment>
<reference evidence="3 4" key="1">
    <citation type="journal article" date="2019" name="Int. J. Syst. Evol. Microbiol.">
        <title>The Global Catalogue of Microorganisms (GCM) 10K type strain sequencing project: providing services to taxonomists for standard genome sequencing and annotation.</title>
        <authorList>
            <consortium name="The Broad Institute Genomics Platform"/>
            <consortium name="The Broad Institute Genome Sequencing Center for Infectious Disease"/>
            <person name="Wu L."/>
            <person name="Ma J."/>
        </authorList>
    </citation>
    <scope>NUCLEOTIDE SEQUENCE [LARGE SCALE GENOMIC DNA]</scope>
    <source>
        <strain evidence="3 4">JCM 13008</strain>
    </source>
</reference>
<dbReference type="RefSeq" id="WP_343994623.1">
    <property type="nucleotide sequence ID" value="NZ_BAAALG010000009.1"/>
</dbReference>
<gene>
    <name evidence="3" type="ORF">GCM10009668_23670</name>
</gene>
<proteinExistence type="inferred from homology"/>
<dbReference type="Proteomes" id="UP001501581">
    <property type="component" value="Unassembled WGS sequence"/>
</dbReference>
<sequence length="261" mass="27030">MHDKRVLVTGAAQGMGREIAVEMARRGAAFVSVADLSIEGAEETLALVEAAGGKGQVVGVDLSDSAQVRSMVETALRGGGGLDTLVNNAGVIDSAFAPDDATVERLPEHVWDRVFDINVKAVYLATQAASAALRASTRGPSIVNAASVAGLTGYATPAYVASKGAVVQLTKATAIALSPEVRCNAFAPGSIETPMALERIASAPDPERQEWLMTGAHLIPRFGTPKEVADVVCFLASDEASFLTGVTLPVDGGLMAWRGLR</sequence>
<dbReference type="InterPro" id="IPR020904">
    <property type="entry name" value="Sc_DH/Rdtase_CS"/>
</dbReference>
<dbReference type="PRINTS" id="PR00080">
    <property type="entry name" value="SDRFAMILY"/>
</dbReference>
<keyword evidence="2" id="KW-0560">Oxidoreductase</keyword>
<dbReference type="PANTHER" id="PTHR24321">
    <property type="entry name" value="DEHYDROGENASES, SHORT CHAIN"/>
    <property type="match status" value="1"/>
</dbReference>
<accession>A0ABN1TWL5</accession>